<keyword evidence="3" id="KW-0963">Cytoplasm</keyword>
<name>A0A5B8MHR6_9CHLO</name>
<evidence type="ECO:0000256" key="3">
    <source>
        <dbReference type="ARBA" id="ARBA00022490"/>
    </source>
</evidence>
<evidence type="ECO:0000259" key="7">
    <source>
        <dbReference type="Pfam" id="PF00031"/>
    </source>
</evidence>
<dbReference type="Pfam" id="PF00031">
    <property type="entry name" value="Cystatin"/>
    <property type="match status" value="1"/>
</dbReference>
<dbReference type="SUPFAM" id="SSF54403">
    <property type="entry name" value="Cystatin/monellin"/>
    <property type="match status" value="1"/>
</dbReference>
<dbReference type="InterPro" id="IPR046350">
    <property type="entry name" value="Cystatin_sf"/>
</dbReference>
<keyword evidence="4" id="KW-0646">Protease inhibitor</keyword>
<evidence type="ECO:0000256" key="1">
    <source>
        <dbReference type="ARBA" id="ARBA00004496"/>
    </source>
</evidence>
<feature type="compositionally biased region" description="Basic and acidic residues" evidence="6">
    <location>
        <begin position="87"/>
        <end position="96"/>
    </location>
</feature>
<evidence type="ECO:0000256" key="6">
    <source>
        <dbReference type="SAM" id="MobiDB-lite"/>
    </source>
</evidence>
<evidence type="ECO:0000256" key="4">
    <source>
        <dbReference type="ARBA" id="ARBA00022690"/>
    </source>
</evidence>
<evidence type="ECO:0000256" key="2">
    <source>
        <dbReference type="ARBA" id="ARBA00009403"/>
    </source>
</evidence>
<dbReference type="InterPro" id="IPR001713">
    <property type="entry name" value="Prot_inh_stefin"/>
</dbReference>
<feature type="region of interest" description="Disordered" evidence="6">
    <location>
        <begin position="76"/>
        <end position="96"/>
    </location>
</feature>
<dbReference type="PANTHER" id="PTHR11414:SF21">
    <property type="entry name" value="CYSTATIN 14A, TANDEM DUPLICATE 1-RELATED"/>
    <property type="match status" value="1"/>
</dbReference>
<evidence type="ECO:0000313" key="9">
    <source>
        <dbReference type="Proteomes" id="UP000316726"/>
    </source>
</evidence>
<feature type="domain" description="Cystatin" evidence="7">
    <location>
        <begin position="13"/>
        <end position="73"/>
    </location>
</feature>
<dbReference type="Gene3D" id="3.10.450.10">
    <property type="match status" value="1"/>
</dbReference>
<dbReference type="AlphaFoldDB" id="A0A5B8MHR6"/>
<evidence type="ECO:0000256" key="5">
    <source>
        <dbReference type="ARBA" id="ARBA00022704"/>
    </source>
</evidence>
<dbReference type="PROSITE" id="PS00287">
    <property type="entry name" value="CYSTATIN"/>
    <property type="match status" value="1"/>
</dbReference>
<keyword evidence="9" id="KW-1185">Reference proteome</keyword>
<evidence type="ECO:0000313" key="8">
    <source>
        <dbReference type="EMBL" id="QDZ19614.1"/>
    </source>
</evidence>
<accession>A0A5B8MHR6</accession>
<dbReference type="GO" id="GO:0005829">
    <property type="term" value="C:cytosol"/>
    <property type="evidence" value="ECO:0007669"/>
    <property type="project" value="TreeGrafter"/>
</dbReference>
<proteinExistence type="inferred from homology"/>
<organism evidence="8 9">
    <name type="scientific">Chloropicon primus</name>
    <dbReference type="NCBI Taxonomy" id="1764295"/>
    <lineage>
        <taxon>Eukaryota</taxon>
        <taxon>Viridiplantae</taxon>
        <taxon>Chlorophyta</taxon>
        <taxon>Chloropicophyceae</taxon>
        <taxon>Chloropicales</taxon>
        <taxon>Chloropicaceae</taxon>
        <taxon>Chloropicon</taxon>
    </lineage>
</organism>
<keyword evidence="5" id="KW-0789">Thiol protease inhibitor</keyword>
<dbReference type="EMBL" id="CP031036">
    <property type="protein sequence ID" value="QDZ19614.1"/>
    <property type="molecule type" value="Genomic_DNA"/>
</dbReference>
<gene>
    <name evidence="8" type="ORF">A3770_03p21320</name>
</gene>
<dbReference type="Proteomes" id="UP000316726">
    <property type="component" value="Chromosome 3"/>
</dbReference>
<dbReference type="STRING" id="1764295.A0A5B8MHR6"/>
<dbReference type="FunFam" id="3.10.450.10:FF:000001">
    <property type="entry name" value="Cystatin-A"/>
    <property type="match status" value="1"/>
</dbReference>
<dbReference type="InterPro" id="IPR000010">
    <property type="entry name" value="Cystatin_dom"/>
</dbReference>
<sequence length="96" mass="10243">MAVGAYGGAEAVTAEVKEIVTGLKAEVEGKHGKAFQTFEPVSFVKQVVAGINYKVKVKVSEEECVHVLVYCPLPHTGEGPQLVSVESGKKVDDQIE</sequence>
<dbReference type="OrthoDB" id="2429551at2759"/>
<dbReference type="PRINTS" id="PR00295">
    <property type="entry name" value="STEFINA"/>
</dbReference>
<comment type="similarity">
    <text evidence="2">Belongs to the cystatin family.</text>
</comment>
<protein>
    <recommendedName>
        <fullName evidence="7">Cystatin domain-containing protein</fullName>
    </recommendedName>
</protein>
<dbReference type="PANTHER" id="PTHR11414">
    <property type="entry name" value="CYSTATIN FAMILY MEMBER"/>
    <property type="match status" value="1"/>
</dbReference>
<dbReference type="InterPro" id="IPR018073">
    <property type="entry name" value="Prot_inh_cystat_CS"/>
</dbReference>
<dbReference type="GO" id="GO:0004869">
    <property type="term" value="F:cysteine-type endopeptidase inhibitor activity"/>
    <property type="evidence" value="ECO:0007669"/>
    <property type="project" value="UniProtKB-KW"/>
</dbReference>
<reference evidence="8 9" key="1">
    <citation type="submission" date="2018-07" db="EMBL/GenBank/DDBJ databases">
        <title>The complete nuclear genome of the prasinophyte Chloropicon primus (CCMP1205).</title>
        <authorList>
            <person name="Pombert J.-F."/>
            <person name="Otis C."/>
            <person name="Turmel M."/>
            <person name="Lemieux C."/>
        </authorList>
    </citation>
    <scope>NUCLEOTIDE SEQUENCE [LARGE SCALE GENOMIC DNA]</scope>
    <source>
        <strain evidence="8 9">CCMP1205</strain>
    </source>
</reference>
<comment type="subcellular location">
    <subcellularLocation>
        <location evidence="1">Cytoplasm</location>
    </subcellularLocation>
</comment>